<feature type="transmembrane region" description="Helical" evidence="2">
    <location>
        <begin position="116"/>
        <end position="138"/>
    </location>
</feature>
<dbReference type="GO" id="GO:0031295">
    <property type="term" value="P:T cell costimulation"/>
    <property type="evidence" value="ECO:0007669"/>
    <property type="project" value="TreeGrafter"/>
</dbReference>
<evidence type="ECO:0000256" key="1">
    <source>
        <dbReference type="SAM" id="MobiDB-lite"/>
    </source>
</evidence>
<dbReference type="GO" id="GO:0031296">
    <property type="term" value="P:B cell costimulation"/>
    <property type="evidence" value="ECO:0007669"/>
    <property type="project" value="TreeGrafter"/>
</dbReference>
<evidence type="ECO:0000313" key="5">
    <source>
        <dbReference type="Proteomes" id="UP000694386"/>
    </source>
</evidence>
<feature type="region of interest" description="Disordered" evidence="1">
    <location>
        <begin position="163"/>
        <end position="205"/>
    </location>
</feature>
<dbReference type="InterPro" id="IPR043521">
    <property type="entry name" value="TNFR_13C/17"/>
</dbReference>
<evidence type="ECO:0000259" key="3">
    <source>
        <dbReference type="Pfam" id="PF09256"/>
    </source>
</evidence>
<keyword evidence="2" id="KW-1133">Transmembrane helix</keyword>
<dbReference type="PANTHER" id="PTHR20437">
    <property type="entry name" value="TUMOR NECROSIS FACTOR RECEPTOR SUBFAMILY MEMBER 13/17"/>
    <property type="match status" value="1"/>
</dbReference>
<feature type="compositionally biased region" description="Polar residues" evidence="1">
    <location>
        <begin position="190"/>
        <end position="205"/>
    </location>
</feature>
<proteinExistence type="predicted"/>
<protein>
    <submittedName>
        <fullName evidence="4">Tumor necrosis factor receptor superfamily, member 13c</fullName>
    </submittedName>
</protein>
<keyword evidence="2" id="KW-0812">Transmembrane</keyword>
<dbReference type="Ensembl" id="ENSCGRT00001026740.1">
    <property type="protein sequence ID" value="ENSCGRP00001022495.1"/>
    <property type="gene ID" value="ENSCGRG00001021023.1"/>
</dbReference>
<feature type="region of interest" description="Disordered" evidence="1">
    <location>
        <begin position="76"/>
        <end position="108"/>
    </location>
</feature>
<dbReference type="InterPro" id="IPR022338">
    <property type="entry name" value="TNFR_13C"/>
</dbReference>
<dbReference type="AlphaFoldDB" id="A0A8C2MQC9"/>
<evidence type="ECO:0000256" key="2">
    <source>
        <dbReference type="SAM" id="Phobius"/>
    </source>
</evidence>
<evidence type="ECO:0000313" key="4">
    <source>
        <dbReference type="Ensembl" id="ENSCGRP00001022495.1"/>
    </source>
</evidence>
<name>A0A8C2MQC9_CRIGR</name>
<dbReference type="Pfam" id="PF09256">
    <property type="entry name" value="BaffR-Tall_bind"/>
    <property type="match status" value="1"/>
</dbReference>
<dbReference type="GO" id="GO:0042102">
    <property type="term" value="P:positive regulation of T cell proliferation"/>
    <property type="evidence" value="ECO:0007669"/>
    <property type="project" value="TreeGrafter"/>
</dbReference>
<dbReference type="InterPro" id="IPR015336">
    <property type="entry name" value="TNFR_13C_TALL-1-bd"/>
</dbReference>
<reference evidence="4" key="1">
    <citation type="submission" date="2025-08" db="UniProtKB">
        <authorList>
            <consortium name="Ensembl"/>
        </authorList>
    </citation>
    <scope>IDENTIFICATION</scope>
</reference>
<dbReference type="PANTHER" id="PTHR20437:SF2">
    <property type="entry name" value="TUMOR NECROSIS FACTOR RECEPTOR SUPERFAMILY MEMBER 13C"/>
    <property type="match status" value="1"/>
</dbReference>
<sequence length="205" mass="21778">MGARKREAKSRRSRDSPMTTPCVQTLCFDPLVRHCVACNLLRTPDPLHAVPHGLHRPLCSFSLCPYSSQPCLLVPRPPSASPSPSASSHAPGTALQPQESVGTGPGPDTTLPLPGLLFGAPALLGLMLALALVALVTWRWWQQRRMASPGTPDGVQEETLHASAPIWPTPKEDVDTTLPGHSIPVPATELGSTELVTTKTAGPEE</sequence>
<accession>A0A8C2MQC9</accession>
<dbReference type="Proteomes" id="UP000694386">
    <property type="component" value="Unplaced"/>
</dbReference>
<dbReference type="GO" id="GO:0009897">
    <property type="term" value="C:external side of plasma membrane"/>
    <property type="evidence" value="ECO:0007669"/>
    <property type="project" value="TreeGrafter"/>
</dbReference>
<dbReference type="PRINTS" id="PR01964">
    <property type="entry name" value="TNFACTORR13C"/>
</dbReference>
<reference evidence="4" key="2">
    <citation type="submission" date="2025-09" db="UniProtKB">
        <authorList>
            <consortium name="Ensembl"/>
        </authorList>
    </citation>
    <scope>IDENTIFICATION</scope>
</reference>
<dbReference type="GO" id="GO:0038023">
    <property type="term" value="F:signaling receptor activity"/>
    <property type="evidence" value="ECO:0007669"/>
    <property type="project" value="InterPro"/>
</dbReference>
<feature type="domain" description="Tumour necrosis factor receptor 13C TALL-1 binding" evidence="3">
    <location>
        <begin position="19"/>
        <end position="48"/>
    </location>
</feature>
<dbReference type="GO" id="GO:0033209">
    <property type="term" value="P:tumor necrosis factor-mediated signaling pathway"/>
    <property type="evidence" value="ECO:0007669"/>
    <property type="project" value="InterPro"/>
</dbReference>
<feature type="compositionally biased region" description="Low complexity" evidence="1">
    <location>
        <begin position="82"/>
        <end position="91"/>
    </location>
</feature>
<dbReference type="GO" id="GO:0030890">
    <property type="term" value="P:positive regulation of B cell proliferation"/>
    <property type="evidence" value="ECO:0007669"/>
    <property type="project" value="TreeGrafter"/>
</dbReference>
<organism evidence="4 5">
    <name type="scientific">Cricetulus griseus</name>
    <name type="common">Chinese hamster</name>
    <name type="synonym">Cricetulus barabensis griseus</name>
    <dbReference type="NCBI Taxonomy" id="10029"/>
    <lineage>
        <taxon>Eukaryota</taxon>
        <taxon>Metazoa</taxon>
        <taxon>Chordata</taxon>
        <taxon>Craniata</taxon>
        <taxon>Vertebrata</taxon>
        <taxon>Euteleostomi</taxon>
        <taxon>Mammalia</taxon>
        <taxon>Eutheria</taxon>
        <taxon>Euarchontoglires</taxon>
        <taxon>Glires</taxon>
        <taxon>Rodentia</taxon>
        <taxon>Myomorpha</taxon>
        <taxon>Muroidea</taxon>
        <taxon>Cricetidae</taxon>
        <taxon>Cricetinae</taxon>
        <taxon>Cricetulus</taxon>
    </lineage>
</organism>
<keyword evidence="2" id="KW-0472">Membrane</keyword>
<dbReference type="SUPFAM" id="SSF57586">
    <property type="entry name" value="TNF receptor-like"/>
    <property type="match status" value="1"/>
</dbReference>